<dbReference type="WBParaSite" id="Bm14112.1">
    <property type="protein sequence ID" value="Bm14112.1"/>
    <property type="gene ID" value="WBGene00234373"/>
</dbReference>
<accession>A0A4E9FQY3</accession>
<dbReference type="KEGG" id="bmy:BM_BM14112"/>
<evidence type="ECO:0000313" key="1">
    <source>
        <dbReference type="EMBL" id="VIO99167.1"/>
    </source>
</evidence>
<evidence type="ECO:0000313" key="3">
    <source>
        <dbReference type="WBParaSite" id="Bm14112.1"/>
    </source>
</evidence>
<name>A0A4E9FQY3_BRUMA</name>
<reference evidence="1" key="2">
    <citation type="submission" date="2019-04" db="EMBL/GenBank/DDBJ databases">
        <authorList>
            <person name="Howe K."/>
            <person name="Paulini M."/>
            <person name="Williams G."/>
        </authorList>
    </citation>
    <scope>NUCLEOTIDE SEQUENCE [LARGE SCALE GENOMIC DNA]</scope>
    <source>
        <strain evidence="1">FR3</strain>
    </source>
</reference>
<protein>
    <submittedName>
        <fullName evidence="1 3">Uncharacterized protein</fullName>
    </submittedName>
</protein>
<organism evidence="1">
    <name type="scientific">Brugia malayi</name>
    <name type="common">Filarial nematode worm</name>
    <dbReference type="NCBI Taxonomy" id="6279"/>
    <lineage>
        <taxon>Eukaryota</taxon>
        <taxon>Metazoa</taxon>
        <taxon>Ecdysozoa</taxon>
        <taxon>Nematoda</taxon>
        <taxon>Chromadorea</taxon>
        <taxon>Rhabditida</taxon>
        <taxon>Spirurina</taxon>
        <taxon>Spiruromorpha</taxon>
        <taxon>Filarioidea</taxon>
        <taxon>Onchocercidae</taxon>
        <taxon>Brugia</taxon>
    </lineage>
</organism>
<dbReference type="EMBL" id="CAAKNF010000195">
    <property type="protein sequence ID" value="VIO99167.1"/>
    <property type="molecule type" value="Genomic_DNA"/>
</dbReference>
<keyword evidence="2" id="KW-1185">Reference proteome</keyword>
<evidence type="ECO:0000313" key="2">
    <source>
        <dbReference type="Proteomes" id="UP000006672"/>
    </source>
</evidence>
<accession>A0A8L7SRM1</accession>
<dbReference type="Proteomes" id="UP000006672">
    <property type="component" value="Unassembled WGS sequence"/>
</dbReference>
<sequence>MFRQLLPVSYTDVRDLTLEEFGSEMHGISRNGHISSGNREVNVSSIIAISYTDVRDLTLEEFGSEMHGISRNGHISSGNREVNVSSIIAS</sequence>
<proteinExistence type="predicted"/>
<dbReference type="CTD" id="66057980"/>
<dbReference type="RefSeq" id="XP_042938253.1">
    <property type="nucleotide sequence ID" value="XM_043082319.1"/>
</dbReference>
<dbReference type="GeneID" id="66057980"/>
<reference evidence="2" key="1">
    <citation type="journal article" date="2007" name="Science">
        <title>Draft genome of the filarial nematode parasite Brugia malayi.</title>
        <authorList>
            <person name="Ghedin E."/>
            <person name="Wang S."/>
            <person name="Spiro D."/>
            <person name="Caler E."/>
            <person name="Zhao Q."/>
            <person name="Crabtree J."/>
            <person name="Allen J.E."/>
            <person name="Delcher A.L."/>
            <person name="Guiliano D.B."/>
            <person name="Miranda-Saavedra D."/>
            <person name="Angiuoli S.V."/>
            <person name="Creasy T."/>
            <person name="Amedeo P."/>
            <person name="Haas B."/>
            <person name="El-Sayed N.M."/>
            <person name="Wortman J.R."/>
            <person name="Feldblyum T."/>
            <person name="Tallon L."/>
            <person name="Schatz M."/>
            <person name="Shumway M."/>
            <person name="Koo H."/>
            <person name="Salzberg S.L."/>
            <person name="Schobel S."/>
            <person name="Pertea M."/>
            <person name="Pop M."/>
            <person name="White O."/>
            <person name="Barton G.J."/>
            <person name="Carlow C.K."/>
            <person name="Crawford M.J."/>
            <person name="Daub J."/>
            <person name="Dimmic M.W."/>
            <person name="Estes C.F."/>
            <person name="Foster J.M."/>
            <person name="Ganatra M."/>
            <person name="Gregory W.F."/>
            <person name="Johnson N.M."/>
            <person name="Jin J."/>
            <person name="Komuniecki R."/>
            <person name="Korf I."/>
            <person name="Kumar S."/>
            <person name="Laney S."/>
            <person name="Li B.W."/>
            <person name="Li W."/>
            <person name="Lindblom T.H."/>
            <person name="Lustigman S."/>
            <person name="Ma D."/>
            <person name="Maina C.V."/>
            <person name="Martin D.M."/>
            <person name="McCarter J.P."/>
            <person name="McReynolds L."/>
            <person name="Mitreva M."/>
            <person name="Nutman T.B."/>
            <person name="Parkinson J."/>
            <person name="Peregrin-Alvarez J.M."/>
            <person name="Poole C."/>
            <person name="Ren Q."/>
            <person name="Saunders L."/>
            <person name="Sluder A.E."/>
            <person name="Smith K."/>
            <person name="Stanke M."/>
            <person name="Unnasch T.R."/>
            <person name="Ware J."/>
            <person name="Wei A.D."/>
            <person name="Weil G."/>
            <person name="Williams D.J."/>
            <person name="Zhang Y."/>
            <person name="Williams S.A."/>
            <person name="Fraser-Liggett C."/>
            <person name="Slatko B."/>
            <person name="Blaxter M.L."/>
            <person name="Scott A.L."/>
        </authorList>
    </citation>
    <scope>NUCLEOTIDE SEQUENCE</scope>
    <source>
        <strain evidence="2">FR3</strain>
    </source>
</reference>
<dbReference type="AlphaFoldDB" id="A0A4E9FQY3"/>
<reference evidence="3" key="3">
    <citation type="submission" date="2022-04" db="UniProtKB">
        <authorList>
            <consortium name="WormBaseParasite"/>
        </authorList>
    </citation>
    <scope>IDENTIFICATION</scope>
</reference>
<gene>
    <name evidence="1" type="primary">Bm14112</name>
    <name evidence="1" type="ORF">BM_BM14112</name>
</gene>